<dbReference type="GO" id="GO:0016757">
    <property type="term" value="F:glycosyltransferase activity"/>
    <property type="evidence" value="ECO:0007669"/>
    <property type="project" value="InterPro"/>
</dbReference>
<dbReference type="SUPFAM" id="SSF53756">
    <property type="entry name" value="UDP-Glycosyltransferase/glycogen phosphorylase"/>
    <property type="match status" value="1"/>
</dbReference>
<proteinExistence type="predicted"/>
<name>A0A6B3LQT2_VIBCL</name>
<reference evidence="2" key="1">
    <citation type="submission" date="2020-02" db="EMBL/GenBank/DDBJ databases">
        <title>Genome Announcements.</title>
        <authorList>
            <person name="Abdulabbas H.T."/>
            <person name="Bunyan I.A."/>
            <person name="Abdul-Lateef L.A."/>
        </authorList>
    </citation>
    <scope>NUCLEOTIDE SEQUENCE</scope>
    <source>
        <strain evidence="2">NAG1</strain>
    </source>
</reference>
<evidence type="ECO:0000259" key="1">
    <source>
        <dbReference type="Pfam" id="PF00534"/>
    </source>
</evidence>
<sequence>MSRKKILLVSNAYWPSIGGIENSLRHLSEEAKKNGDYPEIIVSDIGALDMPTYEVHQSVPINRYRMKVSKIPIINFLISNYKAYRIYRNKFEEDSERIVIARFHLSALFAKLAGFKKVIYLVPSVVKFQCEKEMSETSTKYIRFRSILWIYIHNYLQKLALNNSDVFVFSETMRQQCSEVVGYELSAKITKPGVDSVRFKPINDKSTSIRSQLLINDEKKIVLFVGRFVKAKCVDYIITAVSSLDECVLLLIGEGQELESYREKISKLKLQDRVIIIPPTRDVEKYYSSADVFVMSSSYEPLGQTIIEALSSGLPVAAFKNSNNVKTATQELGMDDYICYAKDFSSQELSIAISTILSSSYDREKIHRSTVDKFSWSRLYTELVGRY</sequence>
<gene>
    <name evidence="2" type="ORF">G3T61_16725</name>
</gene>
<dbReference type="PANTHER" id="PTHR45947">
    <property type="entry name" value="SULFOQUINOVOSYL TRANSFERASE SQD2"/>
    <property type="match status" value="1"/>
</dbReference>
<accession>A0A6B3LQT2</accession>
<feature type="domain" description="Glycosyl transferase family 1" evidence="1">
    <location>
        <begin position="208"/>
        <end position="366"/>
    </location>
</feature>
<dbReference type="InterPro" id="IPR001296">
    <property type="entry name" value="Glyco_trans_1"/>
</dbReference>
<dbReference type="Gene3D" id="3.40.50.2000">
    <property type="entry name" value="Glycogen Phosphorylase B"/>
    <property type="match status" value="2"/>
</dbReference>
<organism evidence="2">
    <name type="scientific">Vibrio cholerae</name>
    <dbReference type="NCBI Taxonomy" id="666"/>
    <lineage>
        <taxon>Bacteria</taxon>
        <taxon>Pseudomonadati</taxon>
        <taxon>Pseudomonadota</taxon>
        <taxon>Gammaproteobacteria</taxon>
        <taxon>Vibrionales</taxon>
        <taxon>Vibrionaceae</taxon>
        <taxon>Vibrio</taxon>
    </lineage>
</organism>
<dbReference type="CDD" id="cd03801">
    <property type="entry name" value="GT4_PimA-like"/>
    <property type="match status" value="1"/>
</dbReference>
<dbReference type="InterPro" id="IPR050194">
    <property type="entry name" value="Glycosyltransferase_grp1"/>
</dbReference>
<dbReference type="PANTHER" id="PTHR45947:SF3">
    <property type="entry name" value="SULFOQUINOVOSYL TRANSFERASE SQD2"/>
    <property type="match status" value="1"/>
</dbReference>
<dbReference type="EMBL" id="JAAGVX010000016">
    <property type="protein sequence ID" value="NEM95834.1"/>
    <property type="molecule type" value="Genomic_DNA"/>
</dbReference>
<dbReference type="RefSeq" id="WP_148520445.1">
    <property type="nucleotide sequence ID" value="NZ_JAAGVX010000016.1"/>
</dbReference>
<dbReference type="AlphaFoldDB" id="A0A6B3LQT2"/>
<comment type="caution">
    <text evidence="2">The sequence shown here is derived from an EMBL/GenBank/DDBJ whole genome shotgun (WGS) entry which is preliminary data.</text>
</comment>
<protein>
    <submittedName>
        <fullName evidence="2">Glycosyltransferase family 4 protein</fullName>
    </submittedName>
</protein>
<keyword evidence="2" id="KW-0808">Transferase</keyword>
<evidence type="ECO:0000313" key="2">
    <source>
        <dbReference type="EMBL" id="NEM95834.1"/>
    </source>
</evidence>
<dbReference type="Pfam" id="PF00534">
    <property type="entry name" value="Glycos_transf_1"/>
    <property type="match status" value="1"/>
</dbReference>